<feature type="transmembrane region" description="Helical" evidence="1">
    <location>
        <begin position="177"/>
        <end position="199"/>
    </location>
</feature>
<dbReference type="OrthoDB" id="1711106at2"/>
<dbReference type="GO" id="GO:0005886">
    <property type="term" value="C:plasma membrane"/>
    <property type="evidence" value="ECO:0007669"/>
    <property type="project" value="UniProtKB-SubCell"/>
</dbReference>
<keyword evidence="1" id="KW-1133">Transmembrane helix</keyword>
<protein>
    <recommendedName>
        <fullName evidence="4">ABC transporter permease</fullName>
    </recommendedName>
</protein>
<reference evidence="3" key="1">
    <citation type="submission" date="2016-07" db="EMBL/GenBank/DDBJ databases">
        <authorList>
            <person name="Florea S."/>
            <person name="Webb J.S."/>
            <person name="Jaromczyk J."/>
            <person name="Schardl C.L."/>
        </authorList>
    </citation>
    <scope>NUCLEOTIDE SEQUENCE [LARGE SCALE GENOMIC DNA]</scope>
    <source>
        <strain evidence="3">CY1</strain>
    </source>
</reference>
<comment type="caution">
    <text evidence="2">The sequence shown here is derived from an EMBL/GenBank/DDBJ whole genome shotgun (WGS) entry which is preliminary data.</text>
</comment>
<feature type="transmembrane region" description="Helical" evidence="1">
    <location>
        <begin position="21"/>
        <end position="42"/>
    </location>
</feature>
<feature type="transmembrane region" description="Helical" evidence="1">
    <location>
        <begin position="147"/>
        <end position="165"/>
    </location>
</feature>
<gene>
    <name evidence="2" type="ORF">BC351_02955</name>
</gene>
<dbReference type="GO" id="GO:0140359">
    <property type="term" value="F:ABC-type transporter activity"/>
    <property type="evidence" value="ECO:0007669"/>
    <property type="project" value="InterPro"/>
</dbReference>
<evidence type="ECO:0008006" key="4">
    <source>
        <dbReference type="Google" id="ProtNLM"/>
    </source>
</evidence>
<evidence type="ECO:0000256" key="1">
    <source>
        <dbReference type="SAM" id="Phobius"/>
    </source>
</evidence>
<dbReference type="Proteomes" id="UP000190626">
    <property type="component" value="Unassembled WGS sequence"/>
</dbReference>
<dbReference type="PANTHER" id="PTHR37305:SF1">
    <property type="entry name" value="MEMBRANE PROTEIN"/>
    <property type="match status" value="1"/>
</dbReference>
<feature type="transmembrane region" description="Helical" evidence="1">
    <location>
        <begin position="102"/>
        <end position="127"/>
    </location>
</feature>
<name>A0A1V4HJP7_9BACL</name>
<feature type="transmembrane region" description="Helical" evidence="1">
    <location>
        <begin position="219"/>
        <end position="241"/>
    </location>
</feature>
<organism evidence="2 3">
    <name type="scientific">Paenibacillus ferrarius</name>
    <dbReference type="NCBI Taxonomy" id="1469647"/>
    <lineage>
        <taxon>Bacteria</taxon>
        <taxon>Bacillati</taxon>
        <taxon>Bacillota</taxon>
        <taxon>Bacilli</taxon>
        <taxon>Bacillales</taxon>
        <taxon>Paenibacillaceae</taxon>
        <taxon>Paenibacillus</taxon>
    </lineage>
</organism>
<accession>A0A1V4HJP7</accession>
<proteinExistence type="predicted"/>
<dbReference type="Pfam" id="PF12679">
    <property type="entry name" value="ABC2_membrane_2"/>
    <property type="match status" value="1"/>
</dbReference>
<keyword evidence="1" id="KW-0472">Membrane</keyword>
<feature type="transmembrane region" description="Helical" evidence="1">
    <location>
        <begin position="62"/>
        <end position="81"/>
    </location>
</feature>
<evidence type="ECO:0000313" key="2">
    <source>
        <dbReference type="EMBL" id="OPH57501.1"/>
    </source>
</evidence>
<keyword evidence="1" id="KW-0812">Transmembrane</keyword>
<dbReference type="AlphaFoldDB" id="A0A1V4HJP7"/>
<dbReference type="PANTHER" id="PTHR37305">
    <property type="entry name" value="INTEGRAL MEMBRANE PROTEIN-RELATED"/>
    <property type="match status" value="1"/>
</dbReference>
<evidence type="ECO:0000313" key="3">
    <source>
        <dbReference type="Proteomes" id="UP000190626"/>
    </source>
</evidence>
<dbReference type="STRING" id="1469647.BC351_02955"/>
<sequence>MHRWRAGYLNELYLLFYRKKVVMFAVFSAILPILLAISLKALQPLLGLIAVSQSFPIEMLTIYTSIWIPLFMLTITGDLFPNEVSARTLKLALLRPNSRFQVFGTKIAALSTGIAGILMILGLVTFICNLFTGTTAGFTDSFGMVKAYMAAFVSMVALSALFVFVSQFFKSASSFMVFSLVLYAAAKVAPFLLSSVAAFSPASYTDWHMLWLSQTVPMAKLLTTSLFLISSCMLFWALGYYKFDRKEV</sequence>
<dbReference type="RefSeq" id="WP_079412762.1">
    <property type="nucleotide sequence ID" value="NZ_MBTG01000012.1"/>
</dbReference>
<dbReference type="EMBL" id="MBTG01000012">
    <property type="protein sequence ID" value="OPH57501.1"/>
    <property type="molecule type" value="Genomic_DNA"/>
</dbReference>
<keyword evidence="3" id="KW-1185">Reference proteome</keyword>